<comment type="caution">
    <text evidence="1">The sequence shown here is derived from an EMBL/GenBank/DDBJ whole genome shotgun (WGS) entry which is preliminary data.</text>
</comment>
<protein>
    <submittedName>
        <fullName evidence="1">Uncharacterized protein</fullName>
    </submittedName>
</protein>
<dbReference type="Proteomes" id="UP001213000">
    <property type="component" value="Unassembled WGS sequence"/>
</dbReference>
<organism evidence="1 2">
    <name type="scientific">Leucocoprinus birnbaumii</name>
    <dbReference type="NCBI Taxonomy" id="56174"/>
    <lineage>
        <taxon>Eukaryota</taxon>
        <taxon>Fungi</taxon>
        <taxon>Dikarya</taxon>
        <taxon>Basidiomycota</taxon>
        <taxon>Agaricomycotina</taxon>
        <taxon>Agaricomycetes</taxon>
        <taxon>Agaricomycetidae</taxon>
        <taxon>Agaricales</taxon>
        <taxon>Agaricineae</taxon>
        <taxon>Agaricaceae</taxon>
        <taxon>Leucocoprinus</taxon>
    </lineage>
</organism>
<sequence length="205" mass="22488">MSAKPTGQDIVNRLETIKIKIKTLSSSIAQLKGVENLQQALDSHTIALEIKGLLDTTSTESHVREIVAHIRLADEMVYLCGYTECSKASPTRKMAKRALELSRDYRDLLQDLLGDVVAKLPICASLPVANLAGLLTQDLKDLHQSAVKMANAMIDNAPVRLHHNLLQSPSLTAITILQDDENLKKAARASRDEIDNLFKKAVASL</sequence>
<dbReference type="EMBL" id="JANIEX010000001">
    <property type="protein sequence ID" value="KAJ3577003.1"/>
    <property type="molecule type" value="Genomic_DNA"/>
</dbReference>
<proteinExistence type="predicted"/>
<name>A0AAD5W4B4_9AGAR</name>
<keyword evidence="2" id="KW-1185">Reference proteome</keyword>
<evidence type="ECO:0000313" key="1">
    <source>
        <dbReference type="EMBL" id="KAJ3577003.1"/>
    </source>
</evidence>
<evidence type="ECO:0000313" key="2">
    <source>
        <dbReference type="Proteomes" id="UP001213000"/>
    </source>
</evidence>
<dbReference type="AlphaFoldDB" id="A0AAD5W4B4"/>
<gene>
    <name evidence="1" type="ORF">NP233_g57</name>
</gene>
<accession>A0AAD5W4B4</accession>
<reference evidence="1" key="1">
    <citation type="submission" date="2022-07" db="EMBL/GenBank/DDBJ databases">
        <title>Genome Sequence of Leucocoprinus birnbaumii.</title>
        <authorList>
            <person name="Buettner E."/>
        </authorList>
    </citation>
    <scope>NUCLEOTIDE SEQUENCE</scope>
    <source>
        <strain evidence="1">VT141</strain>
    </source>
</reference>